<protein>
    <recommendedName>
        <fullName evidence="2">MGA conserved domain-containing protein</fullName>
    </recommendedName>
</protein>
<feature type="region of interest" description="Disordered" evidence="1">
    <location>
        <begin position="439"/>
        <end position="463"/>
    </location>
</feature>
<accession>A0A1Y1M1R9</accession>
<evidence type="ECO:0000256" key="1">
    <source>
        <dbReference type="SAM" id="MobiDB-lite"/>
    </source>
</evidence>
<name>A0A1Y1M1R9_PHOPY</name>
<evidence type="ECO:0000313" key="3">
    <source>
        <dbReference type="EMBL" id="JAV79663.1"/>
    </source>
</evidence>
<proteinExistence type="predicted"/>
<dbReference type="EMBL" id="GEZM01042737">
    <property type="protein sequence ID" value="JAV79663.1"/>
    <property type="molecule type" value="Transcribed_RNA"/>
</dbReference>
<evidence type="ECO:0000259" key="2">
    <source>
        <dbReference type="Pfam" id="PF16059"/>
    </source>
</evidence>
<sequence length="2070" mass="234623">MGDPLKQLLLQSGWSYEDVLQKLEQYKTENVIKSETENCSSKSELPLAGKNVQELSEKSTIRIDSVINNNNAIPQNGGTFPEVNNGVICVDVEILSDDEIVDYIPDSSQDQEVPHVKEEEETPAECIIIDENEIGTKPVTPPTESRNKKGITILNHFKINTNNNQRYVIQDLSSNTNPQFSNLNISNTNCDINNTRCSVTKPATIENCDSTMNSGRNLICAENKDLNLESLPKVNSGDRKRDLVNKSDDYSSIKRRKSNCEVNGDNVSKITTPDSFCKPPTVAALNTSTDLIEELNNLFDDVESNSKKMFPAANESAECDDIISNAEKLLRELAGTPVRNEPEEDIVFVGTPETCETPRENVRTEQEPQQESVKMLNLTSNLEKKKHNSRLHRITNVLLEKLQKDGPITLETPQDESDDQDESAVGFQIVNVVGGYKSPEREAEDQVMPKTNESPSVTKKKKMKKLFKQSVGNISKQDYTPIKPTKTNDVTKIKGWKKKKFSTENDLGNVSPTAVTKSPRVDTSNSANAAFTSDILDQFLSENSSLNISYELPKLVAEDTLKQTYIDVQFPAYGQVAPSPTPKPKKEGFKPKTVAEKRRMEEMKFNPIANILENMSTKQQKQCVRETLKIKRKLVSQDLPFTRRCFVTAVRLTHTESSILYCGKQLYVPSCKENKILENIKDQYRKRFRAAKIKQKPSLLRTLTYNFTYDPKDWKNVRLKLPKLFVEVTPQLRKRIHPHVERYVQYDKEVLDEERVAFALSTLKVKDQPFVPQTFVFPVRYKKTKVFRKRKEPKPLPPSTCHESDDVIESGVKEVIERLLDYCEILDQTKDIVLEDEVRVVEEIDPVQEVVDKIANTKSDSPTLKKTEAEMRRLNCKFLSIPTNEDVSSKGPCKKEHCALGCVCSNYSTLLDQSHCGKYKCMFECTCKNRSESNTFSQCVINQLQDEAKKNLAKEEKEFTQTLIKTNNQLILVGDSERRKRKAKVPRRYDDFIESEVLDKSVVYHKPLPLDLPKPKVEPPLVYGNLIIPSCHVKLTIYDFSDIIPYCMVHSLYKCYCRKEAPLSKAISPIKPTVTSQTPLITNEPKENVAVKRKLEQTNVADLQGINTVYNSLETQKITSVVPFEVASPKSRNGMKKKRKKTKQLYTEVDTSRTKGVSRHLLIRNKTSAHLEKIRKSTNEFNQQLHAYMIENVDAILRESETSEMESNATISHQDCDVTLVETLKPPVQEIEIANPIQEKIEEKELKLQRRRRKQKLKQKTDSDYKTKEEMETEYLKFLAKYNSKTRMLPWPQLMSKFESGDYQLWYRICRENSLVTLTENDKRPSPLHINLQNFLKYDKNTLPLERYCNVVRYVIKRQTPSGIPKDKILALVLETKGGIWNICGLCEKNQSSKTDQFTASIIEFYDGVQDIMNDDGREKQSGKSTKKDISMGRKIFAAKSIVPKNDMGNKDKILQVRLPDLQRSEKWLVVPFKIIFSQLCFTRCNGSIGFDEITKATTVACTDSVTIAIKSNRLRRTYSHNKFGVYYDYTNSDKLFIGPYHHTENHDVKFMVYVNSSLVEAQGFFENSSASASHWYCGYVEVTDGDDDVEFVPTSESLIDLTCDSENEDSSYNPNELNSKKSVAQLEEVSQLCEYYKPVGDPRYIVTNITELGYLPAYLHGESLDVVLCPITKTPRRFSNWKIALGLIRRVMAAKLTLVPSDFDLVVSMHVDLDKSKYKLLNKNILNGFYMAGAFGVKCLGNITLGQLNSLEIPQEEKTRLLLLRDRKCKQVLVMQLIKTLNLQVPQGITGSELLKFIAHEFIFKAEVENKRLEIESSQYADEFKALEDTKKVLLEKYKTLISALPESRQKIAEKQLDNILKASPLQDHRRHVRIANGEVINLEDETVALKNSIETIKPPFIIKDITRATVLDASLAKPTANKTPAYVNLTIKKKYSNVAKSPQHSLLTVPHLKKISLTGTSASLVPSMNNAIQTVMAAGNTSPSTTNIKNSVISTSSALHSIENRSVPSMATLTAVSTNAPIAEGSNYIALQNGNKVNLLKLESNNLSLVTKPNTSSSLIKPPSSANR</sequence>
<organism evidence="3">
    <name type="scientific">Photinus pyralis</name>
    <name type="common">Common eastern firefly</name>
    <name type="synonym">Lampyris pyralis</name>
    <dbReference type="NCBI Taxonomy" id="7054"/>
    <lineage>
        <taxon>Eukaryota</taxon>
        <taxon>Metazoa</taxon>
        <taxon>Ecdysozoa</taxon>
        <taxon>Arthropoda</taxon>
        <taxon>Hexapoda</taxon>
        <taxon>Insecta</taxon>
        <taxon>Pterygota</taxon>
        <taxon>Neoptera</taxon>
        <taxon>Endopterygota</taxon>
        <taxon>Coleoptera</taxon>
        <taxon>Polyphaga</taxon>
        <taxon>Elateriformia</taxon>
        <taxon>Elateroidea</taxon>
        <taxon>Lampyridae</taxon>
        <taxon>Lampyrinae</taxon>
        <taxon>Photinus</taxon>
    </lineage>
</organism>
<dbReference type="InterPro" id="IPR032060">
    <property type="entry name" value="MGA_dom"/>
</dbReference>
<reference evidence="3" key="1">
    <citation type="journal article" date="2016" name="Sci. Rep.">
        <title>Molecular characterization of firefly nuptial gifts: a multi-omics approach sheds light on postcopulatory sexual selection.</title>
        <authorList>
            <person name="Al-Wathiqui N."/>
            <person name="Fallon T.R."/>
            <person name="South A."/>
            <person name="Weng J.K."/>
            <person name="Lewis S.M."/>
        </authorList>
    </citation>
    <scope>NUCLEOTIDE SEQUENCE</scope>
</reference>
<dbReference type="Pfam" id="PF16059">
    <property type="entry name" value="MGA_dom"/>
    <property type="match status" value="1"/>
</dbReference>
<feature type="domain" description="MGA conserved" evidence="2">
    <location>
        <begin position="889"/>
        <end position="930"/>
    </location>
</feature>